<name>A0A7X0PLD6_9BURK</name>
<organism evidence="1 2">
    <name type="scientific">Acidovorax soli</name>
    <dbReference type="NCBI Taxonomy" id="592050"/>
    <lineage>
        <taxon>Bacteria</taxon>
        <taxon>Pseudomonadati</taxon>
        <taxon>Pseudomonadota</taxon>
        <taxon>Betaproteobacteria</taxon>
        <taxon>Burkholderiales</taxon>
        <taxon>Comamonadaceae</taxon>
        <taxon>Acidovorax</taxon>
    </lineage>
</organism>
<protein>
    <submittedName>
        <fullName evidence="1">Uncharacterized protein</fullName>
    </submittedName>
</protein>
<reference evidence="1 2" key="1">
    <citation type="submission" date="2020-08" db="EMBL/GenBank/DDBJ databases">
        <title>Functional genomics of gut bacteria from endangered species of beetles.</title>
        <authorList>
            <person name="Carlos-Shanley C."/>
        </authorList>
    </citation>
    <scope>NUCLEOTIDE SEQUENCE [LARGE SCALE GENOMIC DNA]</scope>
    <source>
        <strain evidence="1 2">S00198</strain>
    </source>
</reference>
<gene>
    <name evidence="1" type="ORF">HNP48_006804</name>
</gene>
<dbReference type="AlphaFoldDB" id="A0A7X0PLD6"/>
<evidence type="ECO:0000313" key="2">
    <source>
        <dbReference type="Proteomes" id="UP000575083"/>
    </source>
</evidence>
<comment type="caution">
    <text evidence="1">The sequence shown here is derived from an EMBL/GenBank/DDBJ whole genome shotgun (WGS) entry which is preliminary data.</text>
</comment>
<sequence>MAIPLRFSELTDAFQWVSASPDNAAYVDRGSGQIWLVGVWEDEDDPVPDDVGDESLYIEVPGPLDLGLGRRLALRFAQEHAPQLQEQVHHCFARQGAYGRYKDLLHRHGLLQAWYDYEAAAIAQALREWAADNGITLVEGVP</sequence>
<keyword evidence="2" id="KW-1185">Reference proteome</keyword>
<accession>A0A7X0PLD6</accession>
<dbReference type="EMBL" id="JACHLK010000028">
    <property type="protein sequence ID" value="MBB6564078.1"/>
    <property type="molecule type" value="Genomic_DNA"/>
</dbReference>
<dbReference type="Proteomes" id="UP000575083">
    <property type="component" value="Unassembled WGS sequence"/>
</dbReference>
<dbReference type="RefSeq" id="WP_184865740.1">
    <property type="nucleotide sequence ID" value="NZ_JACHLK010000028.1"/>
</dbReference>
<proteinExistence type="predicted"/>
<evidence type="ECO:0000313" key="1">
    <source>
        <dbReference type="EMBL" id="MBB6564078.1"/>
    </source>
</evidence>